<dbReference type="InterPro" id="IPR007245">
    <property type="entry name" value="PIG-T"/>
</dbReference>
<dbReference type="PANTHER" id="PTHR12959">
    <property type="entry name" value="GPI TRANSAMIDASE COMPONENT PIG-T-RELATED"/>
    <property type="match status" value="1"/>
</dbReference>
<evidence type="ECO:0000313" key="2">
    <source>
        <dbReference type="EMBL" id="CAD9228800.1"/>
    </source>
</evidence>
<keyword evidence="1" id="KW-0812">Transmembrane</keyword>
<feature type="transmembrane region" description="Helical" evidence="1">
    <location>
        <begin position="68"/>
        <end position="91"/>
    </location>
</feature>
<dbReference type="PANTHER" id="PTHR12959:SF11">
    <property type="entry name" value="GPI TRANSAMIDASE COMPONENT PIG-T"/>
    <property type="match status" value="1"/>
</dbReference>
<name>A0A7S1T9A6_9CHLO</name>
<feature type="transmembrane region" description="Helical" evidence="1">
    <location>
        <begin position="111"/>
        <end position="128"/>
    </location>
</feature>
<reference evidence="2" key="1">
    <citation type="submission" date="2021-01" db="EMBL/GenBank/DDBJ databases">
        <authorList>
            <person name="Corre E."/>
            <person name="Pelletier E."/>
            <person name="Niang G."/>
            <person name="Scheremetjew M."/>
            <person name="Finn R."/>
            <person name="Kale V."/>
            <person name="Holt S."/>
            <person name="Cochrane G."/>
            <person name="Meng A."/>
            <person name="Brown T."/>
            <person name="Cohen L."/>
        </authorList>
    </citation>
    <scope>NUCLEOTIDE SEQUENCE</scope>
    <source>
        <strain evidence="2">PLY429</strain>
    </source>
</reference>
<dbReference type="Pfam" id="PF04113">
    <property type="entry name" value="Gpi16"/>
    <property type="match status" value="1"/>
</dbReference>
<keyword evidence="1" id="KW-0472">Membrane</keyword>
<dbReference type="AlphaFoldDB" id="A0A7S1T9A6"/>
<keyword evidence="1" id="KW-1133">Transmembrane helix</keyword>
<dbReference type="GO" id="GO:0016255">
    <property type="term" value="P:attachment of GPI anchor to protein"/>
    <property type="evidence" value="ECO:0007669"/>
    <property type="project" value="InterPro"/>
</dbReference>
<gene>
    <name evidence="2" type="ORF">TCHU04912_LOCUS22055</name>
</gene>
<sequence length="152" mass="16437">MVFLMKPQFADDDGSCALGANETRRADSGYPLWQTLQRGGGSAAGEDISLVVYTEGLLLSLALPDFSMPYNVTCFTSTLFAVYLGTLLGSLVRRPAVAVEQARRKGWRAKATRVALVSLIFGFLMLALDVELQRQVGQALGIDLEAAMEGLF</sequence>
<proteinExistence type="predicted"/>
<dbReference type="EMBL" id="HBGG01042722">
    <property type="protein sequence ID" value="CAD9228800.1"/>
    <property type="molecule type" value="Transcribed_RNA"/>
</dbReference>
<accession>A0A7S1T9A6</accession>
<evidence type="ECO:0000256" key="1">
    <source>
        <dbReference type="SAM" id="Phobius"/>
    </source>
</evidence>
<dbReference type="GO" id="GO:0042765">
    <property type="term" value="C:GPI-anchor transamidase complex"/>
    <property type="evidence" value="ECO:0007669"/>
    <property type="project" value="InterPro"/>
</dbReference>
<organism evidence="2">
    <name type="scientific">Tetraselmis chuii</name>
    <dbReference type="NCBI Taxonomy" id="63592"/>
    <lineage>
        <taxon>Eukaryota</taxon>
        <taxon>Viridiplantae</taxon>
        <taxon>Chlorophyta</taxon>
        <taxon>core chlorophytes</taxon>
        <taxon>Chlorodendrophyceae</taxon>
        <taxon>Chlorodendrales</taxon>
        <taxon>Chlorodendraceae</taxon>
        <taxon>Tetraselmis</taxon>
    </lineage>
</organism>
<protein>
    <submittedName>
        <fullName evidence="2">Uncharacterized protein</fullName>
    </submittedName>
</protein>